<evidence type="ECO:0000256" key="4">
    <source>
        <dbReference type="ARBA" id="ARBA00022989"/>
    </source>
</evidence>
<accession>A0A0D2B7W4</accession>
<name>A0A0D2B7W4_9EURO</name>
<proteinExistence type="predicted"/>
<dbReference type="InterPro" id="IPR002293">
    <property type="entry name" value="AA/rel_permease1"/>
</dbReference>
<gene>
    <name evidence="7" type="ORF">PV08_07745</name>
</gene>
<evidence type="ECO:0008006" key="9">
    <source>
        <dbReference type="Google" id="ProtNLM"/>
    </source>
</evidence>
<dbReference type="GO" id="GO:0016020">
    <property type="term" value="C:membrane"/>
    <property type="evidence" value="ECO:0007669"/>
    <property type="project" value="UniProtKB-SubCell"/>
</dbReference>
<dbReference type="VEuPathDB" id="FungiDB:PV08_07745"/>
<dbReference type="PIRSF" id="PIRSF006060">
    <property type="entry name" value="AA_transporter"/>
    <property type="match status" value="1"/>
</dbReference>
<dbReference type="Gene3D" id="1.20.1740.10">
    <property type="entry name" value="Amino acid/polyamine transporter I"/>
    <property type="match status" value="1"/>
</dbReference>
<keyword evidence="2" id="KW-0813">Transport</keyword>
<reference evidence="7 8" key="1">
    <citation type="submission" date="2015-01" db="EMBL/GenBank/DDBJ databases">
        <title>The Genome Sequence of Exophiala spinifera CBS89968.</title>
        <authorList>
            <consortium name="The Broad Institute Genomics Platform"/>
            <person name="Cuomo C."/>
            <person name="de Hoog S."/>
            <person name="Gorbushina A."/>
            <person name="Stielow B."/>
            <person name="Teixiera M."/>
            <person name="Abouelleil A."/>
            <person name="Chapman S.B."/>
            <person name="Priest M."/>
            <person name="Young S.K."/>
            <person name="Wortman J."/>
            <person name="Nusbaum C."/>
            <person name="Birren B."/>
        </authorList>
    </citation>
    <scope>NUCLEOTIDE SEQUENCE [LARGE SCALE GENOMIC DNA]</scope>
    <source>
        <strain evidence="7 8">CBS 89968</strain>
    </source>
</reference>
<evidence type="ECO:0000256" key="5">
    <source>
        <dbReference type="ARBA" id="ARBA00023136"/>
    </source>
</evidence>
<protein>
    <recommendedName>
        <fullName evidence="9">Amino acid permease/ SLC12A domain-containing protein</fullName>
    </recommendedName>
</protein>
<keyword evidence="3 6" id="KW-0812">Transmembrane</keyword>
<dbReference type="PANTHER" id="PTHR45649">
    <property type="entry name" value="AMINO-ACID PERMEASE BAT1"/>
    <property type="match status" value="1"/>
</dbReference>
<dbReference type="Proteomes" id="UP000053328">
    <property type="component" value="Unassembled WGS sequence"/>
</dbReference>
<feature type="transmembrane region" description="Helical" evidence="6">
    <location>
        <begin position="391"/>
        <end position="412"/>
    </location>
</feature>
<feature type="transmembrane region" description="Helical" evidence="6">
    <location>
        <begin position="72"/>
        <end position="99"/>
    </location>
</feature>
<dbReference type="GeneID" id="27334828"/>
<comment type="subcellular location">
    <subcellularLocation>
        <location evidence="1">Membrane</location>
        <topology evidence="1">Multi-pass membrane protein</topology>
    </subcellularLocation>
</comment>
<feature type="transmembrane region" description="Helical" evidence="6">
    <location>
        <begin position="488"/>
        <end position="507"/>
    </location>
</feature>
<dbReference type="PANTHER" id="PTHR45649:SF2">
    <property type="entry name" value="ACID PERMEASE, PUTATIVE-RELATED"/>
    <property type="match status" value="1"/>
</dbReference>
<dbReference type="RefSeq" id="XP_016235174.1">
    <property type="nucleotide sequence ID" value="XM_016382072.1"/>
</dbReference>
<feature type="transmembrane region" description="Helical" evidence="6">
    <location>
        <begin position="201"/>
        <end position="223"/>
    </location>
</feature>
<evidence type="ECO:0000256" key="2">
    <source>
        <dbReference type="ARBA" id="ARBA00022448"/>
    </source>
</evidence>
<dbReference type="AlphaFoldDB" id="A0A0D2B7W4"/>
<dbReference type="HOGENOM" id="CLU_004495_6_1_1"/>
<dbReference type="GO" id="GO:0022857">
    <property type="term" value="F:transmembrane transporter activity"/>
    <property type="evidence" value="ECO:0007669"/>
    <property type="project" value="InterPro"/>
</dbReference>
<evidence type="ECO:0000256" key="6">
    <source>
        <dbReference type="SAM" id="Phobius"/>
    </source>
</evidence>
<feature type="transmembrane region" description="Helical" evidence="6">
    <location>
        <begin position="333"/>
        <end position="354"/>
    </location>
</feature>
<dbReference type="OrthoDB" id="3257095at2759"/>
<keyword evidence="5 6" id="KW-0472">Membrane</keyword>
<keyword evidence="4 6" id="KW-1133">Transmembrane helix</keyword>
<feature type="transmembrane region" description="Helical" evidence="6">
    <location>
        <begin position="49"/>
        <end position="66"/>
    </location>
</feature>
<feature type="transmembrane region" description="Helical" evidence="6">
    <location>
        <begin position="285"/>
        <end position="308"/>
    </location>
</feature>
<sequence length="524" mass="57851">MPEPKVDGVLTSQVDLEVSNQNLSAEKKGTHDDQRDMYRMGKVQELRRNFRFLSIFGFSMILMASWETMLGTAIIGLINGGTAGLIWMYLVAWIGFLAVNTSMAEMASMAPTSGGQYHWVSEFAPRKYQKFLSFIVGWLCVLGWQTGAANTAFLAGTQIQGLAILNYPDYVPERWHGTLLTFAVASFSVIFNTFLVKKLPLVEGIVLIVHIFGFFAVLITLWVLGPRGNAHDVFTQFNNYGGWSSDGLSAIVGILAVMIPLLGADGAVHMSEELRDASRVLPQSMLATTIFNGSMGWIILITFCFVLGNLDDAISSPTGQPYIAVFYTATESYAGASVLSALVIFMAIFCNLSITATASRQLWSFARDQGVPMSWWFAHVRPGWDVPMNSIVVSWVVSCLLSIINVGSTIALNNITSLSLVAILSSYIVSTGLVFWRRLYKLPLLPAKFTFTRPVGLLLNGFSMLFLVFAFIFAFFPGNPDPTAAQMNWSSLIYGAVIVFAIADYYLRARHVYDGPVEYVRKLD</sequence>
<keyword evidence="8" id="KW-1185">Reference proteome</keyword>
<organism evidence="7 8">
    <name type="scientific">Exophiala spinifera</name>
    <dbReference type="NCBI Taxonomy" id="91928"/>
    <lineage>
        <taxon>Eukaryota</taxon>
        <taxon>Fungi</taxon>
        <taxon>Dikarya</taxon>
        <taxon>Ascomycota</taxon>
        <taxon>Pezizomycotina</taxon>
        <taxon>Eurotiomycetes</taxon>
        <taxon>Chaetothyriomycetidae</taxon>
        <taxon>Chaetothyriales</taxon>
        <taxon>Herpotrichiellaceae</taxon>
        <taxon>Exophiala</taxon>
    </lineage>
</organism>
<feature type="transmembrane region" description="Helical" evidence="6">
    <location>
        <begin position="457"/>
        <end position="476"/>
    </location>
</feature>
<evidence type="ECO:0000256" key="1">
    <source>
        <dbReference type="ARBA" id="ARBA00004141"/>
    </source>
</evidence>
<feature type="transmembrane region" description="Helical" evidence="6">
    <location>
        <begin position="418"/>
        <end position="436"/>
    </location>
</feature>
<evidence type="ECO:0000313" key="7">
    <source>
        <dbReference type="EMBL" id="KIW14958.1"/>
    </source>
</evidence>
<dbReference type="EMBL" id="KN847496">
    <property type="protein sequence ID" value="KIW14958.1"/>
    <property type="molecule type" value="Genomic_DNA"/>
</dbReference>
<evidence type="ECO:0000256" key="3">
    <source>
        <dbReference type="ARBA" id="ARBA00022692"/>
    </source>
</evidence>
<feature type="transmembrane region" description="Helical" evidence="6">
    <location>
        <begin position="175"/>
        <end position="194"/>
    </location>
</feature>
<feature type="transmembrane region" description="Helical" evidence="6">
    <location>
        <begin position="243"/>
        <end position="264"/>
    </location>
</feature>
<dbReference type="Pfam" id="PF13520">
    <property type="entry name" value="AA_permease_2"/>
    <property type="match status" value="1"/>
</dbReference>
<feature type="transmembrane region" description="Helical" evidence="6">
    <location>
        <begin position="131"/>
        <end position="155"/>
    </location>
</feature>
<evidence type="ECO:0000313" key="8">
    <source>
        <dbReference type="Proteomes" id="UP000053328"/>
    </source>
</evidence>